<feature type="region of interest" description="Disordered" evidence="3">
    <location>
        <begin position="271"/>
        <end position="313"/>
    </location>
</feature>
<keyword evidence="6" id="KW-1185">Reference proteome</keyword>
<feature type="region of interest" description="Disordered" evidence="3">
    <location>
        <begin position="209"/>
        <end position="247"/>
    </location>
</feature>
<sequence>MSLSGGPSPAEQHLGDRLAALVDGELGHDARERVLAHLATCAKCKAEADAQRRLKSVFAQAAPPGPSEGLLARLVQLPGGDPDGPGSRLGNGALGRTEFARGGGAFGYVPTDEHSRRAMAALPPQPRTRGFRVQEEGRPAQRRRFAFAAAGAVSLAAFALGGALPLEAAVDATGGRTDGGGTAVTPLTGSPGADGAALLRGAEFVPTARSRPATWPPSGAPTLAPAPSAMSLDGAGAATASPSVSWTPDQPAGHFGLSPLIAATGPAPAYRFSPLTAAAGSGPARKNPPPLPPLEPMRPLHGSAANGPAADRR</sequence>
<protein>
    <submittedName>
        <fullName evidence="5">Membrane protein</fullName>
    </submittedName>
</protein>
<dbReference type="InterPro" id="IPR041916">
    <property type="entry name" value="Anti_sigma_zinc_sf"/>
</dbReference>
<name>A0ABN6R797_STRNI</name>
<evidence type="ECO:0000313" key="5">
    <source>
        <dbReference type="EMBL" id="BDM72428.1"/>
    </source>
</evidence>
<dbReference type="EMBL" id="AP026073">
    <property type="protein sequence ID" value="BDM72428.1"/>
    <property type="molecule type" value="Genomic_DNA"/>
</dbReference>
<organism evidence="5 6">
    <name type="scientific">Streptomyces nigrescens</name>
    <dbReference type="NCBI Taxonomy" id="1920"/>
    <lineage>
        <taxon>Bacteria</taxon>
        <taxon>Bacillati</taxon>
        <taxon>Actinomycetota</taxon>
        <taxon>Actinomycetes</taxon>
        <taxon>Kitasatosporales</taxon>
        <taxon>Streptomycetaceae</taxon>
        <taxon>Streptomyces</taxon>
    </lineage>
</organism>
<keyword evidence="1" id="KW-0805">Transcription regulation</keyword>
<evidence type="ECO:0000256" key="1">
    <source>
        <dbReference type="ARBA" id="ARBA00023015"/>
    </source>
</evidence>
<feature type="compositionally biased region" description="Pro residues" evidence="3">
    <location>
        <begin position="286"/>
        <end position="296"/>
    </location>
</feature>
<proteinExistence type="predicted"/>
<dbReference type="Gene3D" id="1.10.10.1320">
    <property type="entry name" value="Anti-sigma factor, zinc-finger domain"/>
    <property type="match status" value="1"/>
</dbReference>
<evidence type="ECO:0000256" key="2">
    <source>
        <dbReference type="ARBA" id="ARBA00023163"/>
    </source>
</evidence>
<reference evidence="5" key="1">
    <citation type="submission" date="2022-06" db="EMBL/GenBank/DDBJ databases">
        <title>Complete genome sequence of Streptomyces nigrescens HEK616.</title>
        <authorList>
            <person name="Asamizu S."/>
            <person name="Onaka H."/>
        </authorList>
    </citation>
    <scope>NUCLEOTIDE SEQUENCE</scope>
    <source>
        <strain evidence="5">HEK616</strain>
    </source>
</reference>
<evidence type="ECO:0000259" key="4">
    <source>
        <dbReference type="Pfam" id="PF13490"/>
    </source>
</evidence>
<feature type="domain" description="Putative zinc-finger" evidence="4">
    <location>
        <begin position="16"/>
        <end position="44"/>
    </location>
</feature>
<dbReference type="RefSeq" id="WP_261955845.1">
    <property type="nucleotide sequence ID" value="NZ_AP026073.1"/>
</dbReference>
<gene>
    <name evidence="5" type="ORF">HEK616_59150</name>
</gene>
<keyword evidence="2" id="KW-0804">Transcription</keyword>
<dbReference type="Proteomes" id="UP001059597">
    <property type="component" value="Chromosome"/>
</dbReference>
<accession>A0ABN6R797</accession>
<evidence type="ECO:0000313" key="6">
    <source>
        <dbReference type="Proteomes" id="UP001059597"/>
    </source>
</evidence>
<dbReference type="InterPro" id="IPR027383">
    <property type="entry name" value="Znf_put"/>
</dbReference>
<dbReference type="Pfam" id="PF13490">
    <property type="entry name" value="zf-HC2"/>
    <property type="match status" value="1"/>
</dbReference>
<evidence type="ECO:0000256" key="3">
    <source>
        <dbReference type="SAM" id="MobiDB-lite"/>
    </source>
</evidence>